<comment type="catalytic activity">
    <reaction evidence="1">
        <text>ATP + protein L-histidine = ADP + protein N-phospho-L-histidine.</text>
        <dbReference type="EC" id="2.7.13.3"/>
    </reaction>
</comment>
<dbReference type="PRINTS" id="PR00344">
    <property type="entry name" value="BCTRLSENSOR"/>
</dbReference>
<dbReference type="InterPro" id="IPR036097">
    <property type="entry name" value="HisK_dim/P_sf"/>
</dbReference>
<evidence type="ECO:0000256" key="6">
    <source>
        <dbReference type="ARBA" id="ARBA00022692"/>
    </source>
</evidence>
<dbReference type="Proteomes" id="UP000267900">
    <property type="component" value="Chromosome"/>
</dbReference>
<evidence type="ECO:0000256" key="7">
    <source>
        <dbReference type="ARBA" id="ARBA00022777"/>
    </source>
</evidence>
<dbReference type="PANTHER" id="PTHR45436">
    <property type="entry name" value="SENSOR HISTIDINE KINASE YKOH"/>
    <property type="match status" value="1"/>
</dbReference>
<dbReference type="Gene3D" id="3.30.565.10">
    <property type="entry name" value="Histidine kinase-like ATPase, C-terminal domain"/>
    <property type="match status" value="1"/>
</dbReference>
<keyword evidence="9" id="KW-0902">Two-component regulatory system</keyword>
<protein>
    <recommendedName>
        <fullName evidence="3">histidine kinase</fullName>
        <ecNumber evidence="3">2.7.13.3</ecNumber>
    </recommendedName>
</protein>
<feature type="compositionally biased region" description="Basic and acidic residues" evidence="11">
    <location>
        <begin position="136"/>
        <end position="165"/>
    </location>
</feature>
<dbReference type="EC" id="2.7.13.3" evidence="3"/>
<evidence type="ECO:0000256" key="11">
    <source>
        <dbReference type="SAM" id="MobiDB-lite"/>
    </source>
</evidence>
<evidence type="ECO:0000259" key="13">
    <source>
        <dbReference type="PROSITE" id="PS50109"/>
    </source>
</evidence>
<proteinExistence type="predicted"/>
<dbReference type="RefSeq" id="WP_126917516.1">
    <property type="nucleotide sequence ID" value="NZ_CP034587.1"/>
</dbReference>
<comment type="subcellular location">
    <subcellularLocation>
        <location evidence="2">Cell membrane</location>
    </subcellularLocation>
</comment>
<evidence type="ECO:0000313" key="15">
    <source>
        <dbReference type="EMBL" id="AZQ75014.1"/>
    </source>
</evidence>
<dbReference type="InterPro" id="IPR003594">
    <property type="entry name" value="HATPase_dom"/>
</dbReference>
<name>A0A3S9PRS8_STRLT</name>
<dbReference type="SMART" id="SM00304">
    <property type="entry name" value="HAMP"/>
    <property type="match status" value="1"/>
</dbReference>
<feature type="transmembrane region" description="Helical" evidence="12">
    <location>
        <begin position="227"/>
        <end position="248"/>
    </location>
</feature>
<dbReference type="SUPFAM" id="SSF47384">
    <property type="entry name" value="Homodimeric domain of signal transducing histidine kinase"/>
    <property type="match status" value="1"/>
</dbReference>
<keyword evidence="5" id="KW-0808">Transferase</keyword>
<evidence type="ECO:0000256" key="1">
    <source>
        <dbReference type="ARBA" id="ARBA00000085"/>
    </source>
</evidence>
<keyword evidence="16" id="KW-1185">Reference proteome</keyword>
<feature type="region of interest" description="Disordered" evidence="11">
    <location>
        <begin position="106"/>
        <end position="165"/>
    </location>
</feature>
<dbReference type="EMBL" id="CP034587">
    <property type="protein sequence ID" value="AZQ75014.1"/>
    <property type="molecule type" value="Genomic_DNA"/>
</dbReference>
<evidence type="ECO:0000313" key="16">
    <source>
        <dbReference type="Proteomes" id="UP000267900"/>
    </source>
</evidence>
<keyword evidence="10 12" id="KW-0472">Membrane</keyword>
<dbReference type="GO" id="GO:0005886">
    <property type="term" value="C:plasma membrane"/>
    <property type="evidence" value="ECO:0007669"/>
    <property type="project" value="UniProtKB-SubCell"/>
</dbReference>
<dbReference type="AlphaFoldDB" id="A0A3S9PRS8"/>
<gene>
    <name evidence="15" type="ORF">EKH77_31025</name>
</gene>
<evidence type="ECO:0000256" key="5">
    <source>
        <dbReference type="ARBA" id="ARBA00022679"/>
    </source>
</evidence>
<feature type="transmembrane region" description="Helical" evidence="12">
    <location>
        <begin position="24"/>
        <end position="44"/>
    </location>
</feature>
<dbReference type="SMART" id="SM00387">
    <property type="entry name" value="HATPase_c"/>
    <property type="match status" value="1"/>
</dbReference>
<dbReference type="SUPFAM" id="SSF55874">
    <property type="entry name" value="ATPase domain of HSP90 chaperone/DNA topoisomerase II/histidine kinase"/>
    <property type="match status" value="1"/>
</dbReference>
<evidence type="ECO:0000256" key="3">
    <source>
        <dbReference type="ARBA" id="ARBA00012438"/>
    </source>
</evidence>
<reference evidence="15 16" key="1">
    <citation type="submission" date="2018-12" db="EMBL/GenBank/DDBJ databases">
        <title>The whole draft genome of Streptomyce luteoverticillatus CGMCC 15060.</title>
        <authorList>
            <person name="Feng Z."/>
            <person name="Chen G."/>
            <person name="Zhang J."/>
            <person name="Zhu H."/>
            <person name="Yu X."/>
            <person name="Zhang W."/>
            <person name="Zhang X."/>
        </authorList>
    </citation>
    <scope>NUCLEOTIDE SEQUENCE [LARGE SCALE GENOMIC DNA]</scope>
    <source>
        <strain evidence="15 16">CGMCC 15060</strain>
    </source>
</reference>
<dbReference type="GO" id="GO:0000155">
    <property type="term" value="F:phosphorelay sensor kinase activity"/>
    <property type="evidence" value="ECO:0007669"/>
    <property type="project" value="InterPro"/>
</dbReference>
<feature type="domain" description="HAMP" evidence="14">
    <location>
        <begin position="249"/>
        <end position="302"/>
    </location>
</feature>
<keyword evidence="6 12" id="KW-0812">Transmembrane</keyword>
<evidence type="ECO:0000256" key="10">
    <source>
        <dbReference type="ARBA" id="ARBA00023136"/>
    </source>
</evidence>
<dbReference type="InterPro" id="IPR004358">
    <property type="entry name" value="Sig_transdc_His_kin-like_C"/>
</dbReference>
<dbReference type="InterPro" id="IPR050428">
    <property type="entry name" value="TCS_sensor_his_kinase"/>
</dbReference>
<evidence type="ECO:0000259" key="14">
    <source>
        <dbReference type="PROSITE" id="PS50885"/>
    </source>
</evidence>
<dbReference type="InterPro" id="IPR005467">
    <property type="entry name" value="His_kinase_dom"/>
</dbReference>
<evidence type="ECO:0000256" key="12">
    <source>
        <dbReference type="SAM" id="Phobius"/>
    </source>
</evidence>
<evidence type="ECO:0000256" key="8">
    <source>
        <dbReference type="ARBA" id="ARBA00022989"/>
    </source>
</evidence>
<dbReference type="PROSITE" id="PS50885">
    <property type="entry name" value="HAMP"/>
    <property type="match status" value="1"/>
</dbReference>
<dbReference type="InterPro" id="IPR003660">
    <property type="entry name" value="HAMP_dom"/>
</dbReference>
<sequence length="526" mass="56788">MTARRHHLLRAAALLRALPGQVRIAFVAGVTAFVLCGSGAWWLFQHVRADVYARTEERAFGLSLQLAAQAATGKQPLSDPLLGWPLIEIDRAGRVTVAAGGAQDLADLPKLLPPPPAPPPHRATGSPERGTVHVGAVDEREHERFHRSDGTLKPPADADTRAEEDARTAHQNAHALAHHTMTVFATAVRTPAHACRLPTEPDGSCRSTLYVLVPSYITEQAGAPLRVPLLVGVPLAALLVAALAWAAARRSLRPVEAIRREVAEITDTSLDRRVPVPDARDPVRRLALTTNITLDRLETAVERQRRFVADASHELRSPVAALRYELETALAHPDTINPHEALRDALAATHRLNALTDDLLLLARPDHPAAHSLVDLAGLASELVHEYQHRGHPVSLGNKPDQAPVRGDGAQLHRLLRNLLDNAVRHAHTAVVLDVTTDGRTHTLTLHNDGPPLPPDEYEHIFERFTRLDEARARDTGGSGLGLAIARDIAERHHGTLTAHSDHPHPGTTFTLTLPGAGGAAAEGCL</sequence>
<organism evidence="15 16">
    <name type="scientific">Streptomyces luteoverticillatus</name>
    <name type="common">Streptoverticillium luteoverticillatus</name>
    <dbReference type="NCBI Taxonomy" id="66425"/>
    <lineage>
        <taxon>Bacteria</taxon>
        <taxon>Bacillati</taxon>
        <taxon>Actinomycetota</taxon>
        <taxon>Actinomycetes</taxon>
        <taxon>Kitasatosporales</taxon>
        <taxon>Streptomycetaceae</taxon>
        <taxon>Streptomyces</taxon>
    </lineage>
</organism>
<feature type="domain" description="Histidine kinase" evidence="13">
    <location>
        <begin position="310"/>
        <end position="518"/>
    </location>
</feature>
<dbReference type="Gene3D" id="6.10.340.10">
    <property type="match status" value="1"/>
</dbReference>
<evidence type="ECO:0000256" key="9">
    <source>
        <dbReference type="ARBA" id="ARBA00023012"/>
    </source>
</evidence>
<dbReference type="Gene3D" id="1.10.287.130">
    <property type="match status" value="1"/>
</dbReference>
<keyword evidence="4" id="KW-0597">Phosphoprotein</keyword>
<dbReference type="Pfam" id="PF00512">
    <property type="entry name" value="HisKA"/>
    <property type="match status" value="1"/>
</dbReference>
<dbReference type="PROSITE" id="PS50109">
    <property type="entry name" value="HIS_KIN"/>
    <property type="match status" value="1"/>
</dbReference>
<keyword evidence="7 15" id="KW-0418">Kinase</keyword>
<dbReference type="Pfam" id="PF02518">
    <property type="entry name" value="HATPase_c"/>
    <property type="match status" value="1"/>
</dbReference>
<dbReference type="CDD" id="cd00082">
    <property type="entry name" value="HisKA"/>
    <property type="match status" value="1"/>
</dbReference>
<feature type="compositionally biased region" description="Pro residues" evidence="11">
    <location>
        <begin position="111"/>
        <end position="121"/>
    </location>
</feature>
<keyword evidence="8 12" id="KW-1133">Transmembrane helix</keyword>
<accession>A0A3S9PRS8</accession>
<dbReference type="SMART" id="SM00388">
    <property type="entry name" value="HisKA"/>
    <property type="match status" value="1"/>
</dbReference>
<dbReference type="PANTHER" id="PTHR45436:SF5">
    <property type="entry name" value="SENSOR HISTIDINE KINASE TRCS"/>
    <property type="match status" value="1"/>
</dbReference>
<dbReference type="InterPro" id="IPR036890">
    <property type="entry name" value="HATPase_C_sf"/>
</dbReference>
<dbReference type="OrthoDB" id="9786919at2"/>
<evidence type="ECO:0000256" key="2">
    <source>
        <dbReference type="ARBA" id="ARBA00004236"/>
    </source>
</evidence>
<evidence type="ECO:0000256" key="4">
    <source>
        <dbReference type="ARBA" id="ARBA00022553"/>
    </source>
</evidence>
<dbReference type="InterPro" id="IPR003661">
    <property type="entry name" value="HisK_dim/P_dom"/>
</dbReference>